<evidence type="ECO:0000313" key="3">
    <source>
        <dbReference type="EMBL" id="MBA0664364.1"/>
    </source>
</evidence>
<feature type="compositionally biased region" description="Acidic residues" evidence="1">
    <location>
        <begin position="1"/>
        <end position="15"/>
    </location>
</feature>
<evidence type="ECO:0000256" key="1">
    <source>
        <dbReference type="SAM" id="MobiDB-lite"/>
    </source>
</evidence>
<gene>
    <name evidence="3" type="ORF">Goklo_004385</name>
</gene>
<dbReference type="Proteomes" id="UP000593573">
    <property type="component" value="Unassembled WGS sequence"/>
</dbReference>
<keyword evidence="2" id="KW-0812">Transmembrane</keyword>
<sequence length="115" mass="12990">MDGFESDDEDDDDADGSDKEMGVDAEEGDEADSIRLQKLAAQHSLVHMVVELIEPHKVQVHIVCDFGLVRLADSWAEDARLNHFVVPYTPFPLLLLFFAPAALFHYFFTFCQFIG</sequence>
<feature type="region of interest" description="Disordered" evidence="1">
    <location>
        <begin position="1"/>
        <end position="31"/>
    </location>
</feature>
<evidence type="ECO:0000256" key="2">
    <source>
        <dbReference type="SAM" id="Phobius"/>
    </source>
</evidence>
<comment type="caution">
    <text evidence="3">The sequence shown here is derived from an EMBL/GenBank/DDBJ whole genome shotgun (WGS) entry which is preliminary data.</text>
</comment>
<dbReference type="AlphaFoldDB" id="A0A7J8VPJ4"/>
<accession>A0A7J8VPJ4</accession>
<name>A0A7J8VPJ4_9ROSI</name>
<feature type="transmembrane region" description="Helical" evidence="2">
    <location>
        <begin position="91"/>
        <end position="114"/>
    </location>
</feature>
<proteinExistence type="predicted"/>
<keyword evidence="2" id="KW-1133">Transmembrane helix</keyword>
<keyword evidence="4" id="KW-1185">Reference proteome</keyword>
<protein>
    <submittedName>
        <fullName evidence="3">Uncharacterized protein</fullName>
    </submittedName>
</protein>
<dbReference type="EMBL" id="JABFAB010000011">
    <property type="protein sequence ID" value="MBA0664364.1"/>
    <property type="molecule type" value="Genomic_DNA"/>
</dbReference>
<dbReference type="OrthoDB" id="760868at2759"/>
<keyword evidence="2" id="KW-0472">Membrane</keyword>
<reference evidence="3 4" key="1">
    <citation type="journal article" date="2019" name="Genome Biol. Evol.">
        <title>Insights into the evolution of the New World diploid cottons (Gossypium, subgenus Houzingenia) based on genome sequencing.</title>
        <authorList>
            <person name="Grover C.E."/>
            <person name="Arick M.A. 2nd"/>
            <person name="Thrash A."/>
            <person name="Conover J.L."/>
            <person name="Sanders W.S."/>
            <person name="Peterson D.G."/>
            <person name="Frelichowski J.E."/>
            <person name="Scheffler J.A."/>
            <person name="Scheffler B.E."/>
            <person name="Wendel J.F."/>
        </authorList>
    </citation>
    <scope>NUCLEOTIDE SEQUENCE [LARGE SCALE GENOMIC DNA]</scope>
    <source>
        <strain evidence="3">57</strain>
        <tissue evidence="3">Leaf</tissue>
    </source>
</reference>
<evidence type="ECO:0000313" key="4">
    <source>
        <dbReference type="Proteomes" id="UP000593573"/>
    </source>
</evidence>
<organism evidence="3 4">
    <name type="scientific">Gossypium klotzschianum</name>
    <dbReference type="NCBI Taxonomy" id="34286"/>
    <lineage>
        <taxon>Eukaryota</taxon>
        <taxon>Viridiplantae</taxon>
        <taxon>Streptophyta</taxon>
        <taxon>Embryophyta</taxon>
        <taxon>Tracheophyta</taxon>
        <taxon>Spermatophyta</taxon>
        <taxon>Magnoliopsida</taxon>
        <taxon>eudicotyledons</taxon>
        <taxon>Gunneridae</taxon>
        <taxon>Pentapetalae</taxon>
        <taxon>rosids</taxon>
        <taxon>malvids</taxon>
        <taxon>Malvales</taxon>
        <taxon>Malvaceae</taxon>
        <taxon>Malvoideae</taxon>
        <taxon>Gossypium</taxon>
    </lineage>
</organism>